<evidence type="ECO:0000259" key="1">
    <source>
        <dbReference type="Pfam" id="PF13392"/>
    </source>
</evidence>
<keyword evidence="2" id="KW-0255">Endonuclease</keyword>
<dbReference type="SUPFAM" id="SSF54060">
    <property type="entry name" value="His-Me finger endonucleases"/>
    <property type="match status" value="1"/>
</dbReference>
<accession>A0AAE9GA84</accession>
<dbReference type="Gene3D" id="3.30.730.10">
    <property type="entry name" value="AP2/ERF domain"/>
    <property type="match status" value="1"/>
</dbReference>
<dbReference type="Proteomes" id="UP000831576">
    <property type="component" value="Segment"/>
</dbReference>
<keyword evidence="3" id="KW-1185">Reference proteome</keyword>
<reference evidence="2" key="1">
    <citation type="journal article" date="2022" name="Food Microbiol.">
        <title>Lytic bacteriophages UFJF_PfDIW6 and UFJF_PfSW6 prevent Pseudomonas fluorescens growth in vitro and the proteolytic-caused spoilage of raw milk during chilled storage.</title>
        <authorList>
            <person name="Nascimento E.C.D."/>
            <person name="Sabino M.C."/>
            <person name="Corguinha L.D.R."/>
            <person name="Targino B.N."/>
            <person name="Lange C.C."/>
            <person name="Pinto C.L.O."/>
            <person name="Pinto P.F."/>
            <person name="Vidigal P.M.P."/>
            <person name="Sant'Ana A.S."/>
            <person name="Hungaro H.M."/>
        </authorList>
    </citation>
    <scope>NUCLEOTIDE SEQUENCE</scope>
</reference>
<protein>
    <submittedName>
        <fullName evidence="2">HNH homing endonuclease II</fullName>
    </submittedName>
</protein>
<keyword evidence="2" id="KW-0540">Nuclease</keyword>
<dbReference type="Gene3D" id="3.90.75.20">
    <property type="match status" value="1"/>
</dbReference>
<evidence type="ECO:0000313" key="3">
    <source>
        <dbReference type="Proteomes" id="UP000831576"/>
    </source>
</evidence>
<sequence>MITIQMAGREVSVDDFDAHFLLDYEWSFRKSGSTEYLQKSIYVGGEYVGVRSLHRLITGCPDGMVVDHINGNGLDNRRENLRVCTQSENLRNRKMHRNNNSGFKGVFFDPAPRSKPWRSRITVSGKRFNIGRFDTPEEAYAAYCKASAEKHGEFSRIV</sequence>
<reference evidence="2" key="2">
    <citation type="journal article" date="2022" name="Viruses">
        <title>Genomic characterization of UFJF_PfDIW6: a novel lytic Pseudomonas fluorescens-phage with potential for biocontrol in the dairy industry.</title>
        <authorList>
            <person name="Hungaro H.M."/>
            <person name="Vidigal P.M.P."/>
            <person name="Nascimento E.C."/>
            <person name="Oliveira F.G.C."/>
            <person name="Gontijo M.T.P."/>
            <person name="Lopez M.E.S."/>
        </authorList>
    </citation>
    <scope>NUCLEOTIDE SEQUENCE</scope>
</reference>
<organism evidence="2 3">
    <name type="scientific">Pseudomonas phage UFJF_PfDIW6</name>
    <dbReference type="NCBI Taxonomy" id="2927622"/>
    <lineage>
        <taxon>Viruses</taxon>
        <taxon>Duplodnaviria</taxon>
        <taxon>Heunggongvirae</taxon>
        <taxon>Uroviricota</taxon>
        <taxon>Caudoviricetes</taxon>
        <taxon>Purivirus</taxon>
        <taxon>Purivirus UFJFPfDIW6</taxon>
    </lineage>
</organism>
<dbReference type="SUPFAM" id="SSF54171">
    <property type="entry name" value="DNA-binding domain"/>
    <property type="match status" value="1"/>
</dbReference>
<dbReference type="Pfam" id="PF13392">
    <property type="entry name" value="HNH_3"/>
    <property type="match status" value="1"/>
</dbReference>
<feature type="domain" description="HNH nuclease" evidence="1">
    <location>
        <begin position="58"/>
        <end position="91"/>
    </location>
</feature>
<dbReference type="InterPro" id="IPR036955">
    <property type="entry name" value="AP2/ERF_dom_sf"/>
</dbReference>
<dbReference type="GO" id="GO:0003677">
    <property type="term" value="F:DNA binding"/>
    <property type="evidence" value="ECO:0007669"/>
    <property type="project" value="InterPro"/>
</dbReference>
<dbReference type="InterPro" id="IPR016177">
    <property type="entry name" value="DNA-bd_dom_sf"/>
</dbReference>
<name>A0AAE9GA84_9CAUD</name>
<dbReference type="InterPro" id="IPR044925">
    <property type="entry name" value="His-Me_finger_sf"/>
</dbReference>
<dbReference type="EMBL" id="OM418631">
    <property type="protein sequence ID" value="UNY42262.1"/>
    <property type="molecule type" value="Genomic_DNA"/>
</dbReference>
<gene>
    <name evidence="2" type="ORF">UFJFPfDIW6_00054</name>
</gene>
<dbReference type="InterPro" id="IPR003615">
    <property type="entry name" value="HNH_nuc"/>
</dbReference>
<keyword evidence="2" id="KW-0378">Hydrolase</keyword>
<dbReference type="GO" id="GO:0003700">
    <property type="term" value="F:DNA-binding transcription factor activity"/>
    <property type="evidence" value="ECO:0007669"/>
    <property type="project" value="InterPro"/>
</dbReference>
<dbReference type="GO" id="GO:0004519">
    <property type="term" value="F:endonuclease activity"/>
    <property type="evidence" value="ECO:0007669"/>
    <property type="project" value="UniProtKB-KW"/>
</dbReference>
<evidence type="ECO:0000313" key="2">
    <source>
        <dbReference type="EMBL" id="UNY42262.1"/>
    </source>
</evidence>
<proteinExistence type="predicted"/>